<dbReference type="GO" id="GO:0005524">
    <property type="term" value="F:ATP binding"/>
    <property type="evidence" value="ECO:0007669"/>
    <property type="project" value="UniProtKB-KW"/>
</dbReference>
<dbReference type="GO" id="GO:0004691">
    <property type="term" value="F:cAMP-dependent protein kinase activity"/>
    <property type="evidence" value="ECO:0007669"/>
    <property type="project" value="TreeGrafter"/>
</dbReference>
<feature type="domain" description="Cyclic nucleotide-binding" evidence="12">
    <location>
        <begin position="418"/>
        <end position="514"/>
    </location>
</feature>
<dbReference type="InterPro" id="IPR018488">
    <property type="entry name" value="cNMP-bd_CS"/>
</dbReference>
<evidence type="ECO:0000256" key="10">
    <source>
        <dbReference type="ARBA" id="ARBA00024113"/>
    </source>
</evidence>
<dbReference type="PROSITE" id="PS50042">
    <property type="entry name" value="CNMP_BINDING_3"/>
    <property type="match status" value="3"/>
</dbReference>
<evidence type="ECO:0000256" key="5">
    <source>
        <dbReference type="ARBA" id="ARBA00022723"/>
    </source>
</evidence>
<evidence type="ECO:0000256" key="1">
    <source>
        <dbReference type="ARBA" id="ARBA00001946"/>
    </source>
</evidence>
<accession>A0A1R2BN88</accession>
<evidence type="ECO:0000259" key="12">
    <source>
        <dbReference type="PROSITE" id="PS50042"/>
    </source>
</evidence>
<dbReference type="InterPro" id="IPR000719">
    <property type="entry name" value="Prot_kinase_dom"/>
</dbReference>
<dbReference type="InterPro" id="IPR014710">
    <property type="entry name" value="RmlC-like_jellyroll"/>
</dbReference>
<evidence type="ECO:0000313" key="13">
    <source>
        <dbReference type="EMBL" id="OMJ78247.1"/>
    </source>
</evidence>
<keyword evidence="7" id="KW-0418">Kinase</keyword>
<organism evidence="13 14">
    <name type="scientific">Stentor coeruleus</name>
    <dbReference type="NCBI Taxonomy" id="5963"/>
    <lineage>
        <taxon>Eukaryota</taxon>
        <taxon>Sar</taxon>
        <taxon>Alveolata</taxon>
        <taxon>Ciliophora</taxon>
        <taxon>Postciliodesmatophora</taxon>
        <taxon>Heterotrichea</taxon>
        <taxon>Heterotrichida</taxon>
        <taxon>Stentoridae</taxon>
        <taxon>Stentor</taxon>
    </lineage>
</organism>
<feature type="domain" description="Cyclic nucleotide-binding" evidence="12">
    <location>
        <begin position="179"/>
        <end position="279"/>
    </location>
</feature>
<dbReference type="InterPro" id="IPR018490">
    <property type="entry name" value="cNMP-bd_dom_sf"/>
</dbReference>
<evidence type="ECO:0000256" key="6">
    <source>
        <dbReference type="ARBA" id="ARBA00022741"/>
    </source>
</evidence>
<dbReference type="CDD" id="cd00038">
    <property type="entry name" value="CAP_ED"/>
    <property type="match status" value="3"/>
</dbReference>
<keyword evidence="8" id="KW-0067">ATP-binding</keyword>
<dbReference type="SUPFAM" id="SSF56112">
    <property type="entry name" value="Protein kinase-like (PK-like)"/>
    <property type="match status" value="1"/>
</dbReference>
<keyword evidence="3" id="KW-0723">Serine/threonine-protein kinase</keyword>
<protein>
    <recommendedName>
        <fullName evidence="10">cGMP-dependent protein kinase</fullName>
    </recommendedName>
</protein>
<dbReference type="OrthoDB" id="100546at2759"/>
<evidence type="ECO:0000256" key="3">
    <source>
        <dbReference type="ARBA" id="ARBA00022527"/>
    </source>
</evidence>
<keyword evidence="5" id="KW-0479">Metal-binding</keyword>
<dbReference type="SUPFAM" id="SSF51206">
    <property type="entry name" value="cAMP-binding domain-like"/>
    <property type="match status" value="3"/>
</dbReference>
<dbReference type="InterPro" id="IPR000595">
    <property type="entry name" value="cNMP-bd_dom"/>
</dbReference>
<keyword evidence="9" id="KW-0460">Magnesium</keyword>
<evidence type="ECO:0000256" key="8">
    <source>
        <dbReference type="ARBA" id="ARBA00022840"/>
    </source>
</evidence>
<comment type="caution">
    <text evidence="13">The sequence shown here is derived from an EMBL/GenBank/DDBJ whole genome shotgun (WGS) entry which is preliminary data.</text>
</comment>
<dbReference type="AlphaFoldDB" id="A0A1R2BN88"/>
<proteinExistence type="predicted"/>
<dbReference type="Gene3D" id="3.30.200.20">
    <property type="entry name" value="Phosphorylase Kinase, domain 1"/>
    <property type="match status" value="1"/>
</dbReference>
<feature type="domain" description="Protein kinase" evidence="11">
    <location>
        <begin position="534"/>
        <end position="787"/>
    </location>
</feature>
<keyword evidence="2" id="KW-0963">Cytoplasm</keyword>
<dbReference type="Pfam" id="PF00027">
    <property type="entry name" value="cNMP_binding"/>
    <property type="match status" value="3"/>
</dbReference>
<sequence length="850" mass="98719">MGKCMAKPVSETRTINTHESVKESKNPNCLDELVGMKIEKDFQIDQISKNLIYNSLSNNHLFRDLTISDFETLYRKLYFVVTEENCFVFKQGSVGSLFFIINSGKVEVIVNNKKRSYLSKGECFGEIALLSNSYRKASIKTQSKSSFWVLSRDEFFSALKKIFSRNYDKIRNIISKSSFFMNFPENKKDQISKLAIYHKYDDNQFIIREGDEGEILFILKSGCVIFKKFKQEILRLSTPGEMFGEGAILSGSKRLATCISLGVTEVISLDKSNMQSVFGNDYKQILLKNLAKNTILSDKQLGFLAKNDVIKISENMKWKVYRDMEIVIPANNKKNNILRIICTGSIVSADEEHQIKTYQAIGLGNNNEKNLKACDYIAQSESIISEITKENLEKILKVNIQELFESLDRVKFLKKVSTFRTLSLESIKTLSENMEKFRCLQGDVLFKTGSDAFSLFIIKSGKIEIYNDKKSLRLVSKYDTFGERCINERKRSANARCIEDSEIYTITKELLLKLPEIKFLVAELNRKKYYQKDVDFFGMIIKGELLSSIEGRKKYWIKDKKEKVSYDLIVKSKYLIESVEECYDLVFEREIMLELEHRQIVKLVTTKHDEDHVYFVTEHIIGKYLREVIPLDEDYLRFFTLYLVSVLEYLHDKNIVYRNMCTDNISINTKGLPFLQDFSQAKIINGRAYTRVGNPYYRAPEMIMGRGYTNSIDYWSLGVVLYELAYGCLPFSIKNGDDPVVAYEKILHVKHGTTKNKSEEFNSLLMKLMCENDKRYNCENVRKCSWMRSLDWDEVNMNDLEGYENSKFLVVKKKSELKGKRKNTVKESMSKKSLLAVTPEVADFEWDKYF</sequence>
<gene>
    <name evidence="13" type="ORF">SteCoe_21972</name>
</gene>
<keyword evidence="14" id="KW-1185">Reference proteome</keyword>
<dbReference type="Gene3D" id="2.60.120.10">
    <property type="entry name" value="Jelly Rolls"/>
    <property type="match status" value="3"/>
</dbReference>
<dbReference type="PROSITE" id="PS50011">
    <property type="entry name" value="PROTEIN_KINASE_DOM"/>
    <property type="match status" value="1"/>
</dbReference>
<dbReference type="PANTHER" id="PTHR24353">
    <property type="entry name" value="CYCLIC NUCLEOTIDE-DEPENDENT PROTEIN KINASE"/>
    <property type="match status" value="1"/>
</dbReference>
<dbReference type="EMBL" id="MPUH01000531">
    <property type="protein sequence ID" value="OMJ78247.1"/>
    <property type="molecule type" value="Genomic_DNA"/>
</dbReference>
<keyword evidence="6" id="KW-0547">Nucleotide-binding</keyword>
<dbReference type="Pfam" id="PF00069">
    <property type="entry name" value="Pkinase"/>
    <property type="match status" value="1"/>
</dbReference>
<dbReference type="Proteomes" id="UP000187209">
    <property type="component" value="Unassembled WGS sequence"/>
</dbReference>
<dbReference type="PROSITE" id="PS00888">
    <property type="entry name" value="CNMP_BINDING_1"/>
    <property type="match status" value="1"/>
</dbReference>
<dbReference type="InterPro" id="IPR011009">
    <property type="entry name" value="Kinase-like_dom_sf"/>
</dbReference>
<dbReference type="GO" id="GO:0005952">
    <property type="term" value="C:cAMP-dependent protein kinase complex"/>
    <property type="evidence" value="ECO:0007669"/>
    <property type="project" value="TreeGrafter"/>
</dbReference>
<dbReference type="SMART" id="SM00100">
    <property type="entry name" value="cNMP"/>
    <property type="match status" value="3"/>
</dbReference>
<comment type="cofactor">
    <cofactor evidence="1">
        <name>Mg(2+)</name>
        <dbReference type="ChEBI" id="CHEBI:18420"/>
    </cofactor>
</comment>
<evidence type="ECO:0000256" key="4">
    <source>
        <dbReference type="ARBA" id="ARBA00022679"/>
    </source>
</evidence>
<evidence type="ECO:0000256" key="7">
    <source>
        <dbReference type="ARBA" id="ARBA00022777"/>
    </source>
</evidence>
<dbReference type="Gene3D" id="1.10.510.10">
    <property type="entry name" value="Transferase(Phosphotransferase) domain 1"/>
    <property type="match status" value="1"/>
</dbReference>
<dbReference type="GO" id="GO:0046872">
    <property type="term" value="F:metal ion binding"/>
    <property type="evidence" value="ECO:0007669"/>
    <property type="project" value="UniProtKB-KW"/>
</dbReference>
<evidence type="ECO:0000256" key="2">
    <source>
        <dbReference type="ARBA" id="ARBA00022490"/>
    </source>
</evidence>
<evidence type="ECO:0000259" key="11">
    <source>
        <dbReference type="PROSITE" id="PS50011"/>
    </source>
</evidence>
<feature type="domain" description="Cyclic nucleotide-binding" evidence="12">
    <location>
        <begin position="61"/>
        <end position="159"/>
    </location>
</feature>
<name>A0A1R2BN88_9CILI</name>
<keyword evidence="4" id="KW-0808">Transferase</keyword>
<reference evidence="13 14" key="1">
    <citation type="submission" date="2016-11" db="EMBL/GenBank/DDBJ databases">
        <title>The macronuclear genome of Stentor coeruleus: a giant cell with tiny introns.</title>
        <authorList>
            <person name="Slabodnick M."/>
            <person name="Ruby J.G."/>
            <person name="Reiff S.B."/>
            <person name="Swart E.C."/>
            <person name="Gosai S."/>
            <person name="Prabakaran S."/>
            <person name="Witkowska E."/>
            <person name="Larue G.E."/>
            <person name="Fisher S."/>
            <person name="Freeman R.M."/>
            <person name="Gunawardena J."/>
            <person name="Chu W."/>
            <person name="Stover N.A."/>
            <person name="Gregory B.D."/>
            <person name="Nowacki M."/>
            <person name="Derisi J."/>
            <person name="Roy S.W."/>
            <person name="Marshall W.F."/>
            <person name="Sood P."/>
        </authorList>
    </citation>
    <scope>NUCLEOTIDE SEQUENCE [LARGE SCALE GENOMIC DNA]</scope>
    <source>
        <strain evidence="13">WM001</strain>
    </source>
</reference>
<evidence type="ECO:0000313" key="14">
    <source>
        <dbReference type="Proteomes" id="UP000187209"/>
    </source>
</evidence>
<evidence type="ECO:0000256" key="9">
    <source>
        <dbReference type="ARBA" id="ARBA00022842"/>
    </source>
</evidence>
<dbReference type="PANTHER" id="PTHR24353:SF37">
    <property type="entry name" value="CAMP-DEPENDENT PROTEIN KINASE CATALYTIC SUBUNIT PRKX"/>
    <property type="match status" value="1"/>
</dbReference>